<dbReference type="GO" id="GO:0005829">
    <property type="term" value="C:cytosol"/>
    <property type="evidence" value="ECO:0007669"/>
    <property type="project" value="TreeGrafter"/>
</dbReference>
<name>W5V182_9BACT</name>
<evidence type="ECO:0000256" key="14">
    <source>
        <dbReference type="ARBA" id="ARBA00049402"/>
    </source>
</evidence>
<proteinExistence type="inferred from homology"/>
<comment type="pathway">
    <text evidence="3 15">Purine metabolism; IMP biosynthesis via salvage pathway; IMP from hypoxanthine: step 1/1.</text>
</comment>
<dbReference type="GO" id="GO:0006166">
    <property type="term" value="P:purine ribonucleoside salvage"/>
    <property type="evidence" value="ECO:0007669"/>
    <property type="project" value="UniProtKB-KW"/>
</dbReference>
<comment type="catalytic activity">
    <reaction evidence="13">
        <text>GMP + diphosphate = guanine + 5-phospho-alpha-D-ribose 1-diphosphate</text>
        <dbReference type="Rhea" id="RHEA:25424"/>
        <dbReference type="ChEBI" id="CHEBI:16235"/>
        <dbReference type="ChEBI" id="CHEBI:33019"/>
        <dbReference type="ChEBI" id="CHEBI:58017"/>
        <dbReference type="ChEBI" id="CHEBI:58115"/>
        <dbReference type="EC" id="2.4.2.8"/>
    </reaction>
    <physiologicalReaction direction="right-to-left" evidence="13">
        <dbReference type="Rhea" id="RHEA:25426"/>
    </physiologicalReaction>
</comment>
<keyword evidence="12 15" id="KW-0460">Magnesium</keyword>
<comment type="subcellular location">
    <subcellularLocation>
        <location evidence="2 15">Cytoplasm</location>
    </subcellularLocation>
</comment>
<dbReference type="Gene3D" id="3.40.50.2020">
    <property type="match status" value="1"/>
</dbReference>
<dbReference type="GO" id="GO:0004422">
    <property type="term" value="F:hypoxanthine phosphoribosyltransferase activity"/>
    <property type="evidence" value="ECO:0007669"/>
    <property type="project" value="InterPro"/>
</dbReference>
<dbReference type="GO" id="GO:0052657">
    <property type="term" value="F:guanine phosphoribosyltransferase activity"/>
    <property type="evidence" value="ECO:0007669"/>
    <property type="project" value="UniProtKB-ARBA"/>
</dbReference>
<keyword evidence="8 15" id="KW-0808">Transferase</keyword>
<evidence type="ECO:0000256" key="9">
    <source>
        <dbReference type="ARBA" id="ARBA00022723"/>
    </source>
</evidence>
<evidence type="ECO:0000256" key="13">
    <source>
        <dbReference type="ARBA" id="ARBA00048811"/>
    </source>
</evidence>
<evidence type="ECO:0000313" key="18">
    <source>
        <dbReference type="Proteomes" id="UP000019229"/>
    </source>
</evidence>
<sequence length="189" mass="21634">MEKDYRIQKILFKKEEIESRIAEIAKWIETTYENSDEIVIIGVLKGAAVFLMELIKHINKIDVNIDFIIAKSYFGGSQSSGSLKIITDIDTDIKGKDVILLDDILDSGITLAKIRDHLLLKKPKSLKLIPLFNKKVERKHDIQIDYYGIEVPNQFLVGYGLDFDDKFRNWPFVAVFDPNAKKGNSNDKS</sequence>
<gene>
    <name evidence="17" type="primary">hpt</name>
    <name evidence="17" type="ORF">MYB_02480</name>
</gene>
<keyword evidence="11 15" id="KW-0547">Nucleotide-binding</keyword>
<dbReference type="InterPro" id="IPR005904">
    <property type="entry name" value="Hxn_phspho_trans"/>
</dbReference>
<evidence type="ECO:0000313" key="17">
    <source>
        <dbReference type="EMBL" id="AHH45498.1"/>
    </source>
</evidence>
<evidence type="ECO:0000256" key="12">
    <source>
        <dbReference type="ARBA" id="ARBA00022842"/>
    </source>
</evidence>
<dbReference type="HOGENOM" id="CLU_073615_0_0_14"/>
<keyword evidence="10 15" id="KW-0660">Purine salvage</keyword>
<dbReference type="EMBL" id="CP007154">
    <property type="protein sequence ID" value="AHH45498.1"/>
    <property type="molecule type" value="Genomic_DNA"/>
</dbReference>
<evidence type="ECO:0000256" key="7">
    <source>
        <dbReference type="ARBA" id="ARBA00022676"/>
    </source>
</evidence>
<evidence type="ECO:0000256" key="10">
    <source>
        <dbReference type="ARBA" id="ARBA00022726"/>
    </source>
</evidence>
<dbReference type="GO" id="GO:0006178">
    <property type="term" value="P:guanine salvage"/>
    <property type="evidence" value="ECO:0007669"/>
    <property type="project" value="TreeGrafter"/>
</dbReference>
<dbReference type="OrthoDB" id="9802824at2"/>
<evidence type="ECO:0000256" key="5">
    <source>
        <dbReference type="ARBA" id="ARBA00008391"/>
    </source>
</evidence>
<dbReference type="InterPro" id="IPR000836">
    <property type="entry name" value="PRTase_dom"/>
</dbReference>
<dbReference type="GO" id="GO:0032263">
    <property type="term" value="P:GMP salvage"/>
    <property type="evidence" value="ECO:0007669"/>
    <property type="project" value="TreeGrafter"/>
</dbReference>
<dbReference type="GO" id="GO:0046100">
    <property type="term" value="P:hypoxanthine metabolic process"/>
    <property type="evidence" value="ECO:0007669"/>
    <property type="project" value="TreeGrafter"/>
</dbReference>
<dbReference type="EC" id="2.4.2.8" evidence="15"/>
<keyword evidence="7 15" id="KW-0328">Glycosyltransferase</keyword>
<dbReference type="GO" id="GO:0000287">
    <property type="term" value="F:magnesium ion binding"/>
    <property type="evidence" value="ECO:0007669"/>
    <property type="project" value="TreeGrafter"/>
</dbReference>
<dbReference type="RefSeq" id="WP_022935130.1">
    <property type="nucleotide sequence ID" value="NZ_CP007154.1"/>
</dbReference>
<dbReference type="GO" id="GO:0000166">
    <property type="term" value="F:nucleotide binding"/>
    <property type="evidence" value="ECO:0007669"/>
    <property type="project" value="UniProtKB-KW"/>
</dbReference>
<dbReference type="InterPro" id="IPR029057">
    <property type="entry name" value="PRTase-like"/>
</dbReference>
<dbReference type="UniPathway" id="UPA00591">
    <property type="reaction ID" value="UER00648"/>
</dbReference>
<reference evidence="17 18" key="1">
    <citation type="journal article" date="2014" name="Genome Announc.">
        <title>Complete Genome Sequence of Mycoplasma bovoculi Strain M165/69T (ATCC 29104).</title>
        <authorList>
            <person name="Calcutt M.J."/>
            <person name="Foecking M.F."/>
        </authorList>
    </citation>
    <scope>NUCLEOTIDE SEQUENCE [LARGE SCALE GENOMIC DNA]</scope>
    <source>
        <strain evidence="17">M165/69</strain>
    </source>
</reference>
<keyword evidence="9 15" id="KW-0479">Metal-binding</keyword>
<evidence type="ECO:0000256" key="6">
    <source>
        <dbReference type="ARBA" id="ARBA00022490"/>
    </source>
</evidence>
<dbReference type="PANTHER" id="PTHR43340">
    <property type="entry name" value="HYPOXANTHINE-GUANINE PHOSPHORIBOSYLTRANSFERASE"/>
    <property type="match status" value="1"/>
</dbReference>
<evidence type="ECO:0000256" key="15">
    <source>
        <dbReference type="RuleBase" id="RU364099"/>
    </source>
</evidence>
<dbReference type="NCBIfam" id="TIGR01203">
    <property type="entry name" value="HGPRTase"/>
    <property type="match status" value="1"/>
</dbReference>
<evidence type="ECO:0000256" key="11">
    <source>
        <dbReference type="ARBA" id="ARBA00022741"/>
    </source>
</evidence>
<protein>
    <recommendedName>
        <fullName evidence="15">Hypoxanthine phosphoribosyltransferase</fullName>
        <ecNumber evidence="15">2.4.2.8</ecNumber>
    </recommendedName>
</protein>
<dbReference type="Pfam" id="PF00156">
    <property type="entry name" value="Pribosyltran"/>
    <property type="match status" value="1"/>
</dbReference>
<evidence type="ECO:0000259" key="16">
    <source>
        <dbReference type="Pfam" id="PF00156"/>
    </source>
</evidence>
<evidence type="ECO:0000256" key="3">
    <source>
        <dbReference type="ARBA" id="ARBA00004669"/>
    </source>
</evidence>
<accession>W5V182</accession>
<dbReference type="PATRIC" id="fig|743966.3.peg.499"/>
<dbReference type="STRING" id="743966.MYB_02480"/>
<keyword evidence="18" id="KW-1185">Reference proteome</keyword>
<dbReference type="SUPFAM" id="SSF53271">
    <property type="entry name" value="PRTase-like"/>
    <property type="match status" value="1"/>
</dbReference>
<evidence type="ECO:0000256" key="1">
    <source>
        <dbReference type="ARBA" id="ARBA00001946"/>
    </source>
</evidence>
<evidence type="ECO:0000256" key="2">
    <source>
        <dbReference type="ARBA" id="ARBA00004496"/>
    </source>
</evidence>
<dbReference type="GO" id="GO:0032264">
    <property type="term" value="P:IMP salvage"/>
    <property type="evidence" value="ECO:0007669"/>
    <property type="project" value="UniProtKB-UniPathway"/>
</dbReference>
<evidence type="ECO:0000256" key="4">
    <source>
        <dbReference type="ARBA" id="ARBA00004676"/>
    </source>
</evidence>
<dbReference type="InterPro" id="IPR050408">
    <property type="entry name" value="HGPRT"/>
</dbReference>
<comment type="catalytic activity">
    <reaction evidence="14">
        <text>IMP + diphosphate = hypoxanthine + 5-phospho-alpha-D-ribose 1-diphosphate</text>
        <dbReference type="Rhea" id="RHEA:17973"/>
        <dbReference type="ChEBI" id="CHEBI:17368"/>
        <dbReference type="ChEBI" id="CHEBI:33019"/>
        <dbReference type="ChEBI" id="CHEBI:58017"/>
        <dbReference type="ChEBI" id="CHEBI:58053"/>
        <dbReference type="EC" id="2.4.2.8"/>
    </reaction>
    <physiologicalReaction direction="right-to-left" evidence="14">
        <dbReference type="Rhea" id="RHEA:17975"/>
    </physiologicalReaction>
</comment>
<dbReference type="KEGG" id="mbc:MYB_02480"/>
<keyword evidence="6 15" id="KW-0963">Cytoplasm</keyword>
<dbReference type="PANTHER" id="PTHR43340:SF1">
    <property type="entry name" value="HYPOXANTHINE PHOSPHORIBOSYLTRANSFERASE"/>
    <property type="match status" value="1"/>
</dbReference>
<feature type="domain" description="Phosphoribosyltransferase" evidence="16">
    <location>
        <begin position="11"/>
        <end position="163"/>
    </location>
</feature>
<dbReference type="CDD" id="cd06223">
    <property type="entry name" value="PRTases_typeI"/>
    <property type="match status" value="1"/>
</dbReference>
<dbReference type="eggNOG" id="COG0634">
    <property type="taxonomic scope" value="Bacteria"/>
</dbReference>
<dbReference type="Proteomes" id="UP000019229">
    <property type="component" value="Chromosome"/>
</dbReference>
<comment type="cofactor">
    <cofactor evidence="1 15">
        <name>Mg(2+)</name>
        <dbReference type="ChEBI" id="CHEBI:18420"/>
    </cofactor>
</comment>
<dbReference type="FunFam" id="3.40.50.2020:FF:000006">
    <property type="entry name" value="Hypoxanthine phosphoribosyltransferase"/>
    <property type="match status" value="1"/>
</dbReference>
<evidence type="ECO:0000256" key="8">
    <source>
        <dbReference type="ARBA" id="ARBA00022679"/>
    </source>
</evidence>
<comment type="similarity">
    <text evidence="5 15">Belongs to the purine/pyrimidine phosphoribosyltransferase family.</text>
</comment>
<dbReference type="AlphaFoldDB" id="W5V182"/>
<organism evidence="17 18">
    <name type="scientific">Mesomycoplasma bovoculi M165/69</name>
    <dbReference type="NCBI Taxonomy" id="743966"/>
    <lineage>
        <taxon>Bacteria</taxon>
        <taxon>Bacillati</taxon>
        <taxon>Mycoplasmatota</taxon>
        <taxon>Mycoplasmoidales</taxon>
        <taxon>Metamycoplasmataceae</taxon>
        <taxon>Mesomycoplasma</taxon>
    </lineage>
</organism>
<comment type="pathway">
    <text evidence="4">Purine metabolism; GMP biosynthesis via salvage pathway; GMP from guanine: step 1/1.</text>
</comment>